<dbReference type="RefSeq" id="WP_085847594.1">
    <property type="nucleotide sequence ID" value="NZ_FNZV01000017.1"/>
</dbReference>
<dbReference type="Pfam" id="PF13407">
    <property type="entry name" value="Peripla_BP_4"/>
    <property type="match status" value="1"/>
</dbReference>
<dbReference type="GO" id="GO:0003700">
    <property type="term" value="F:DNA-binding transcription factor activity"/>
    <property type="evidence" value="ECO:0007669"/>
    <property type="project" value="TreeGrafter"/>
</dbReference>
<evidence type="ECO:0000256" key="3">
    <source>
        <dbReference type="ARBA" id="ARBA00023163"/>
    </source>
</evidence>
<protein>
    <submittedName>
        <fullName evidence="5">HTH-type transcriptional regulator DegA</fullName>
    </submittedName>
</protein>
<dbReference type="InterPro" id="IPR000843">
    <property type="entry name" value="HTH_LacI"/>
</dbReference>
<keyword evidence="2" id="KW-0238">DNA-binding</keyword>
<proteinExistence type="predicted"/>
<dbReference type="PANTHER" id="PTHR30146">
    <property type="entry name" value="LACI-RELATED TRANSCRIPTIONAL REPRESSOR"/>
    <property type="match status" value="1"/>
</dbReference>
<dbReference type="SUPFAM" id="SSF47413">
    <property type="entry name" value="lambda repressor-like DNA-binding domains"/>
    <property type="match status" value="1"/>
</dbReference>
<dbReference type="Proteomes" id="UP000193307">
    <property type="component" value="Unassembled WGS sequence"/>
</dbReference>
<dbReference type="Pfam" id="PF00356">
    <property type="entry name" value="LacI"/>
    <property type="match status" value="1"/>
</dbReference>
<evidence type="ECO:0000259" key="4">
    <source>
        <dbReference type="PROSITE" id="PS50932"/>
    </source>
</evidence>
<dbReference type="InterPro" id="IPR028082">
    <property type="entry name" value="Peripla_BP_I"/>
</dbReference>
<dbReference type="Gene3D" id="3.40.50.2300">
    <property type="match status" value="2"/>
</dbReference>
<dbReference type="CDD" id="cd06307">
    <property type="entry name" value="PBP1_sugar_binding"/>
    <property type="match status" value="1"/>
</dbReference>
<dbReference type="CDD" id="cd01392">
    <property type="entry name" value="HTH_LacI"/>
    <property type="match status" value="1"/>
</dbReference>
<accession>A0A1Y5RP78</accession>
<dbReference type="STRING" id="658057.SAMN04488032_11716"/>
<keyword evidence="3" id="KW-0804">Transcription</keyword>
<dbReference type="EMBL" id="FWFW01000002">
    <property type="protein sequence ID" value="SLN22251.1"/>
    <property type="molecule type" value="Genomic_DNA"/>
</dbReference>
<evidence type="ECO:0000313" key="5">
    <source>
        <dbReference type="EMBL" id="SLN22251.1"/>
    </source>
</evidence>
<sequence length="335" mass="36768">MKTTASEIAREAGVSSATVDRVLNNRDGVRPRTREIVMQVAARLGYFGPMHSAAKAAVRMDFILPAGSNSFMKALRQHLIEEAQSYGNCDVKIHQIEVFDPGTLAEQLLALRGATDAVGLVALDHPEVREAVNALAQTGVHICTIVSDIPTVHKVGYVGIDNRAAGRLAGLLVGRLLPTDRQHKVALFLGSHAYRGHEEREMGFRSILSEEFPDLTIAALTEVSDDRDLAYEETLRILEKNKINAIYSIGAGNQGIARALQEKGISRKTVFVAHDITEATRVMLIDRTLDAVIDQNPKVQAREVIKLLASTVHGKSEPEYPPRLQVILRENIPSY</sequence>
<feature type="domain" description="HTH lacI-type" evidence="4">
    <location>
        <begin position="3"/>
        <end position="59"/>
    </location>
</feature>
<dbReference type="GO" id="GO:0000976">
    <property type="term" value="F:transcription cis-regulatory region binding"/>
    <property type="evidence" value="ECO:0007669"/>
    <property type="project" value="TreeGrafter"/>
</dbReference>
<dbReference type="SUPFAM" id="SSF53822">
    <property type="entry name" value="Periplasmic binding protein-like I"/>
    <property type="match status" value="1"/>
</dbReference>
<organism evidence="5 6">
    <name type="scientific">Pacificibacter marinus</name>
    <dbReference type="NCBI Taxonomy" id="658057"/>
    <lineage>
        <taxon>Bacteria</taxon>
        <taxon>Pseudomonadati</taxon>
        <taxon>Pseudomonadota</taxon>
        <taxon>Alphaproteobacteria</taxon>
        <taxon>Rhodobacterales</taxon>
        <taxon>Roseobacteraceae</taxon>
        <taxon>Pacificibacter</taxon>
    </lineage>
</organism>
<dbReference type="AlphaFoldDB" id="A0A1Y5RP78"/>
<evidence type="ECO:0000256" key="2">
    <source>
        <dbReference type="ARBA" id="ARBA00023125"/>
    </source>
</evidence>
<dbReference type="InterPro" id="IPR025997">
    <property type="entry name" value="SBP_2_dom"/>
</dbReference>
<dbReference type="PANTHER" id="PTHR30146:SF152">
    <property type="entry name" value="TRANSCRIPTIONAL REGULATORY PROTEIN"/>
    <property type="match status" value="1"/>
</dbReference>
<dbReference type="InterPro" id="IPR010982">
    <property type="entry name" value="Lambda_DNA-bd_dom_sf"/>
</dbReference>
<reference evidence="5 6" key="1">
    <citation type="submission" date="2017-03" db="EMBL/GenBank/DDBJ databases">
        <authorList>
            <person name="Afonso C.L."/>
            <person name="Miller P.J."/>
            <person name="Scott M.A."/>
            <person name="Spackman E."/>
            <person name="Goraichik I."/>
            <person name="Dimitrov K.M."/>
            <person name="Suarez D.L."/>
            <person name="Swayne D.E."/>
        </authorList>
    </citation>
    <scope>NUCLEOTIDE SEQUENCE [LARGE SCALE GENOMIC DNA]</scope>
    <source>
        <strain evidence="5 6">CECT 7971</strain>
    </source>
</reference>
<dbReference type="Gene3D" id="1.10.260.40">
    <property type="entry name" value="lambda repressor-like DNA-binding domains"/>
    <property type="match status" value="1"/>
</dbReference>
<dbReference type="PROSITE" id="PS50932">
    <property type="entry name" value="HTH_LACI_2"/>
    <property type="match status" value="1"/>
</dbReference>
<keyword evidence="1" id="KW-0805">Transcription regulation</keyword>
<dbReference type="SMART" id="SM00354">
    <property type="entry name" value="HTH_LACI"/>
    <property type="match status" value="1"/>
</dbReference>
<gene>
    <name evidence="5" type="primary">degA_1</name>
    <name evidence="5" type="ORF">PAM7971_00665</name>
</gene>
<dbReference type="OrthoDB" id="9805774at2"/>
<name>A0A1Y5RP78_9RHOB</name>
<keyword evidence="6" id="KW-1185">Reference proteome</keyword>
<evidence type="ECO:0000313" key="6">
    <source>
        <dbReference type="Proteomes" id="UP000193307"/>
    </source>
</evidence>
<evidence type="ECO:0000256" key="1">
    <source>
        <dbReference type="ARBA" id="ARBA00023015"/>
    </source>
</evidence>